<dbReference type="InterPro" id="IPR011417">
    <property type="entry name" value="ANTH_dom"/>
</dbReference>
<gene>
    <name evidence="10" type="ORF">PHJA_000799900</name>
</gene>
<evidence type="ECO:0000256" key="1">
    <source>
        <dbReference type="ARBA" id="ARBA00004132"/>
    </source>
</evidence>
<dbReference type="GO" id="GO:0005546">
    <property type="term" value="F:phosphatidylinositol-4,5-bisphosphate binding"/>
    <property type="evidence" value="ECO:0007669"/>
    <property type="project" value="TreeGrafter"/>
</dbReference>
<sequence>MRLWKRASGVLKDQNSLWQANLSRRTALRNPEIEKAVIRATTHHDLSFDTRHADRVCDWLRLSPSNLKPILWSLSNRVEKTRSWVVALKCLYLTHALTTTRIPSVRKIGRLPFDLSSFTDAHARPVRSWPFNSFVRAYYAFLDHKSTVIFQSAAGSAAADEKPGFSIARELNLLQKLQGLVDLLMQIKPQARAAHVPLVLHVMDGIIIEIYDLYSRICRGIAVVLVNIYSGGKTEAAMALAVVKKATRQGEDLTRYFEFCQEIGVVNAAEFPVIDRIPDEGIRELEEIIISFGEKKVSDEAEAEEEEPDGPYDEKAVVVYDKGGGMKTIITDDWERFEEDYLLAKNPFATPLAITKKHQEPPDLISF</sequence>
<evidence type="ECO:0000256" key="5">
    <source>
        <dbReference type="ARBA" id="ARBA00023034"/>
    </source>
</evidence>
<dbReference type="InterPro" id="IPR045192">
    <property type="entry name" value="AP180-like"/>
</dbReference>
<proteinExistence type="predicted"/>
<dbReference type="PROSITE" id="PS50942">
    <property type="entry name" value="ENTH"/>
    <property type="match status" value="1"/>
</dbReference>
<dbReference type="InterPro" id="IPR014712">
    <property type="entry name" value="ANTH_dom_sf"/>
</dbReference>
<dbReference type="Gene3D" id="1.25.40.90">
    <property type="match status" value="1"/>
</dbReference>
<dbReference type="GO" id="GO:0005545">
    <property type="term" value="F:1-phosphatidylinositol binding"/>
    <property type="evidence" value="ECO:0007669"/>
    <property type="project" value="InterPro"/>
</dbReference>
<dbReference type="PANTHER" id="PTHR22951">
    <property type="entry name" value="CLATHRIN ASSEMBLY PROTEIN"/>
    <property type="match status" value="1"/>
</dbReference>
<accession>A0A830BWS1</accession>
<dbReference type="CDD" id="cd16987">
    <property type="entry name" value="ANTH_N_AP180_plant"/>
    <property type="match status" value="1"/>
</dbReference>
<dbReference type="GO" id="GO:0005794">
    <property type="term" value="C:Golgi apparatus"/>
    <property type="evidence" value="ECO:0007669"/>
    <property type="project" value="UniProtKB-SubCell"/>
</dbReference>
<dbReference type="AlphaFoldDB" id="A0A830BWS1"/>
<evidence type="ECO:0000256" key="3">
    <source>
        <dbReference type="ARBA" id="ARBA00004600"/>
    </source>
</evidence>
<keyword evidence="4" id="KW-0254">Endocytosis</keyword>
<feature type="domain" description="ENTH" evidence="9">
    <location>
        <begin position="25"/>
        <end position="156"/>
    </location>
</feature>
<comment type="subcellular location">
    <subcellularLocation>
        <location evidence="1">Cytoplasmic vesicle</location>
        <location evidence="1">Clathrin-coated vesicle</location>
    </subcellularLocation>
    <subcellularLocation>
        <location evidence="2">Golgi apparatus</location>
    </subcellularLocation>
    <subcellularLocation>
        <location evidence="3">Membrane</location>
        <location evidence="3">Clathrin-coated pit</location>
    </subcellularLocation>
</comment>
<dbReference type="EMBL" id="BMAC01000128">
    <property type="protein sequence ID" value="GFP86561.1"/>
    <property type="molecule type" value="Genomic_DNA"/>
</dbReference>
<dbReference type="GO" id="GO:0032050">
    <property type="term" value="F:clathrin heavy chain binding"/>
    <property type="evidence" value="ECO:0007669"/>
    <property type="project" value="TreeGrafter"/>
</dbReference>
<dbReference type="PANTHER" id="PTHR22951:SF19">
    <property type="entry name" value="OS08G0467300 PROTEIN"/>
    <property type="match status" value="1"/>
</dbReference>
<dbReference type="Gene3D" id="1.20.58.150">
    <property type="entry name" value="ANTH domain"/>
    <property type="match status" value="1"/>
</dbReference>
<evidence type="ECO:0000259" key="9">
    <source>
        <dbReference type="PROSITE" id="PS50942"/>
    </source>
</evidence>
<dbReference type="InterPro" id="IPR048050">
    <property type="entry name" value="ANTH_N_plant"/>
</dbReference>
<name>A0A830BWS1_9LAMI</name>
<dbReference type="InterPro" id="IPR008942">
    <property type="entry name" value="ENTH_VHS"/>
</dbReference>
<dbReference type="GO" id="GO:0048268">
    <property type="term" value="P:clathrin coat assembly"/>
    <property type="evidence" value="ECO:0007669"/>
    <property type="project" value="InterPro"/>
</dbReference>
<dbReference type="GO" id="GO:0030136">
    <property type="term" value="C:clathrin-coated vesicle"/>
    <property type="evidence" value="ECO:0007669"/>
    <property type="project" value="UniProtKB-SubCell"/>
</dbReference>
<protein>
    <submittedName>
        <fullName evidence="10">Putative clathrin assembly protein at1g25240</fullName>
    </submittedName>
</protein>
<evidence type="ECO:0000256" key="4">
    <source>
        <dbReference type="ARBA" id="ARBA00022583"/>
    </source>
</evidence>
<keyword evidence="7" id="KW-0168">Coated pit</keyword>
<evidence type="ECO:0000313" key="11">
    <source>
        <dbReference type="Proteomes" id="UP000653305"/>
    </source>
</evidence>
<dbReference type="FunFam" id="1.25.40.90:FF:000027">
    <property type="entry name" value="Putative clathrin assembly protein"/>
    <property type="match status" value="1"/>
</dbReference>
<dbReference type="Proteomes" id="UP000653305">
    <property type="component" value="Unassembled WGS sequence"/>
</dbReference>
<reference evidence="10" key="1">
    <citation type="submission" date="2020-07" db="EMBL/GenBank/DDBJ databases">
        <title>Ethylene signaling mediates host invasion by parasitic plants.</title>
        <authorList>
            <person name="Yoshida S."/>
        </authorList>
    </citation>
    <scope>NUCLEOTIDE SEQUENCE</scope>
    <source>
        <strain evidence="10">Okayama</strain>
    </source>
</reference>
<comment type="caution">
    <text evidence="10">The sequence shown here is derived from an EMBL/GenBank/DDBJ whole genome shotgun (WGS) entry which is preliminary data.</text>
</comment>
<keyword evidence="6" id="KW-0472">Membrane</keyword>
<evidence type="ECO:0000256" key="7">
    <source>
        <dbReference type="ARBA" id="ARBA00023176"/>
    </source>
</evidence>
<evidence type="ECO:0000313" key="10">
    <source>
        <dbReference type="EMBL" id="GFP86561.1"/>
    </source>
</evidence>
<dbReference type="InterPro" id="IPR013809">
    <property type="entry name" value="ENTH"/>
</dbReference>
<evidence type="ECO:0000256" key="2">
    <source>
        <dbReference type="ARBA" id="ARBA00004555"/>
    </source>
</evidence>
<keyword evidence="11" id="KW-1185">Reference proteome</keyword>
<dbReference type="GO" id="GO:0072583">
    <property type="term" value="P:clathrin-dependent endocytosis"/>
    <property type="evidence" value="ECO:0007669"/>
    <property type="project" value="InterPro"/>
</dbReference>
<dbReference type="GO" id="GO:0006900">
    <property type="term" value="P:vesicle budding from membrane"/>
    <property type="evidence" value="ECO:0007669"/>
    <property type="project" value="TreeGrafter"/>
</dbReference>
<keyword evidence="8" id="KW-0968">Cytoplasmic vesicle</keyword>
<evidence type="ECO:0000256" key="8">
    <source>
        <dbReference type="ARBA" id="ARBA00023329"/>
    </source>
</evidence>
<dbReference type="SUPFAM" id="SSF89009">
    <property type="entry name" value="GAT-like domain"/>
    <property type="match status" value="1"/>
</dbReference>
<keyword evidence="5" id="KW-0333">Golgi apparatus</keyword>
<evidence type="ECO:0000256" key="6">
    <source>
        <dbReference type="ARBA" id="ARBA00023136"/>
    </source>
</evidence>
<dbReference type="GO" id="GO:0000149">
    <property type="term" value="F:SNARE binding"/>
    <property type="evidence" value="ECO:0007669"/>
    <property type="project" value="TreeGrafter"/>
</dbReference>
<dbReference type="Pfam" id="PF07651">
    <property type="entry name" value="ANTH"/>
    <property type="match status" value="1"/>
</dbReference>
<organism evidence="10 11">
    <name type="scientific">Phtheirospermum japonicum</name>
    <dbReference type="NCBI Taxonomy" id="374723"/>
    <lineage>
        <taxon>Eukaryota</taxon>
        <taxon>Viridiplantae</taxon>
        <taxon>Streptophyta</taxon>
        <taxon>Embryophyta</taxon>
        <taxon>Tracheophyta</taxon>
        <taxon>Spermatophyta</taxon>
        <taxon>Magnoliopsida</taxon>
        <taxon>eudicotyledons</taxon>
        <taxon>Gunneridae</taxon>
        <taxon>Pentapetalae</taxon>
        <taxon>asterids</taxon>
        <taxon>lamiids</taxon>
        <taxon>Lamiales</taxon>
        <taxon>Orobanchaceae</taxon>
        <taxon>Orobanchaceae incertae sedis</taxon>
        <taxon>Phtheirospermum</taxon>
    </lineage>
</organism>
<dbReference type="GO" id="GO:0005905">
    <property type="term" value="C:clathrin-coated pit"/>
    <property type="evidence" value="ECO:0007669"/>
    <property type="project" value="UniProtKB-SubCell"/>
</dbReference>
<dbReference type="OrthoDB" id="682511at2759"/>
<dbReference type="SUPFAM" id="SSF48464">
    <property type="entry name" value="ENTH/VHS domain"/>
    <property type="match status" value="1"/>
</dbReference>